<feature type="compositionally biased region" description="Basic and acidic residues" evidence="1">
    <location>
        <begin position="90"/>
        <end position="111"/>
    </location>
</feature>
<evidence type="ECO:0000313" key="2">
    <source>
        <dbReference type="EMBL" id="ONK55876.1"/>
    </source>
</evidence>
<evidence type="ECO:0000256" key="1">
    <source>
        <dbReference type="SAM" id="MobiDB-lite"/>
    </source>
</evidence>
<feature type="compositionally biased region" description="Basic residues" evidence="1">
    <location>
        <begin position="38"/>
        <end position="49"/>
    </location>
</feature>
<accession>A0A5P1E4B6</accession>
<feature type="compositionally biased region" description="Basic and acidic residues" evidence="1">
    <location>
        <begin position="27"/>
        <end position="37"/>
    </location>
</feature>
<dbReference type="OMA" id="NCLDESR"/>
<feature type="region of interest" description="Disordered" evidence="1">
    <location>
        <begin position="1"/>
        <end position="147"/>
    </location>
</feature>
<gene>
    <name evidence="2" type="ORF">A4U43_C10F1870</name>
</gene>
<feature type="compositionally biased region" description="Basic residues" evidence="1">
    <location>
        <begin position="64"/>
        <end position="73"/>
    </location>
</feature>
<proteinExistence type="predicted"/>
<evidence type="ECO:0000313" key="3">
    <source>
        <dbReference type="Proteomes" id="UP000243459"/>
    </source>
</evidence>
<dbReference type="EMBL" id="CM007390">
    <property type="protein sequence ID" value="ONK55876.1"/>
    <property type="molecule type" value="Genomic_DNA"/>
</dbReference>
<feature type="compositionally biased region" description="Polar residues" evidence="1">
    <location>
        <begin position="288"/>
        <end position="297"/>
    </location>
</feature>
<feature type="compositionally biased region" description="Pro residues" evidence="1">
    <location>
        <begin position="1"/>
        <end position="11"/>
    </location>
</feature>
<sequence length="444" mass="49994">MSRCFPFPPPNYRREEKGCSLTQSIKLQRDQETAKERRKEKKREKKDRKEKRDKSKDKCETSKHREHGHKKRKHEEIKELQMNDCYQQAKADKVATEQLEKSELTEEHELPSHLPQEPCDSSESTQNSSKSRKLEAGNISSGNNGGTVLRLRLPLRKHNDQKPTSVNNEPCFSGRTIETPIEQELCNNAGRASSSTIKSAKKIEVLAERKMSNNANVQLAAMTKSSKITESLRGMDLGYNARSHSSRIQSCKTIEAPKEQKLVNNALISSSSGIKNAKKTEASAEGKLSNTSHSRLSAMTKRSKITEAPRLIDLGHNAHSLSSDRIESCKTIEAPAEQKLVENAHIPSTSESKSSKRCRKMDRKFSDLIDNLKPAPLLLDAELGSEDLGWLFEKPCRDRANVQSSSTSNAVEDRSNGSFSSCFQPKACYLPEFEMYRLPYTIPF</sequence>
<name>A0A5P1E4B6_ASPOF</name>
<protein>
    <submittedName>
        <fullName evidence="2">Uncharacterized protein</fullName>
    </submittedName>
</protein>
<feature type="compositionally biased region" description="Polar residues" evidence="1">
    <location>
        <begin position="119"/>
        <end position="129"/>
    </location>
</feature>
<dbReference type="Proteomes" id="UP000243459">
    <property type="component" value="Chromosome 10"/>
</dbReference>
<dbReference type="PANTHER" id="PTHR34660:SF7">
    <property type="entry name" value="DNA LIGASE-LIKE PROTEIN"/>
    <property type="match status" value="1"/>
</dbReference>
<feature type="region of interest" description="Disordered" evidence="1">
    <location>
        <begin position="278"/>
        <end position="297"/>
    </location>
</feature>
<dbReference type="Gramene" id="ONK55876">
    <property type="protein sequence ID" value="ONK55876"/>
    <property type="gene ID" value="A4U43_C10F1870"/>
</dbReference>
<organism evidence="2 3">
    <name type="scientific">Asparagus officinalis</name>
    <name type="common">Garden asparagus</name>
    <dbReference type="NCBI Taxonomy" id="4686"/>
    <lineage>
        <taxon>Eukaryota</taxon>
        <taxon>Viridiplantae</taxon>
        <taxon>Streptophyta</taxon>
        <taxon>Embryophyta</taxon>
        <taxon>Tracheophyta</taxon>
        <taxon>Spermatophyta</taxon>
        <taxon>Magnoliopsida</taxon>
        <taxon>Liliopsida</taxon>
        <taxon>Asparagales</taxon>
        <taxon>Asparagaceae</taxon>
        <taxon>Asparagoideae</taxon>
        <taxon>Asparagus</taxon>
    </lineage>
</organism>
<feature type="compositionally biased region" description="Basic and acidic residues" evidence="1">
    <location>
        <begin position="50"/>
        <end position="63"/>
    </location>
</feature>
<dbReference type="PANTHER" id="PTHR34660">
    <property type="entry name" value="MYB-LIKE PROTEIN X"/>
    <property type="match status" value="1"/>
</dbReference>
<dbReference type="AlphaFoldDB" id="A0A5P1E4B6"/>
<reference evidence="3" key="1">
    <citation type="journal article" date="2017" name="Nat. Commun.">
        <title>The asparagus genome sheds light on the origin and evolution of a young Y chromosome.</title>
        <authorList>
            <person name="Harkess A."/>
            <person name="Zhou J."/>
            <person name="Xu C."/>
            <person name="Bowers J.E."/>
            <person name="Van der Hulst R."/>
            <person name="Ayyampalayam S."/>
            <person name="Mercati F."/>
            <person name="Riccardi P."/>
            <person name="McKain M.R."/>
            <person name="Kakrana A."/>
            <person name="Tang H."/>
            <person name="Ray J."/>
            <person name="Groenendijk J."/>
            <person name="Arikit S."/>
            <person name="Mathioni S.M."/>
            <person name="Nakano M."/>
            <person name="Shan H."/>
            <person name="Telgmann-Rauber A."/>
            <person name="Kanno A."/>
            <person name="Yue Z."/>
            <person name="Chen H."/>
            <person name="Li W."/>
            <person name="Chen Y."/>
            <person name="Xu X."/>
            <person name="Zhang Y."/>
            <person name="Luo S."/>
            <person name="Chen H."/>
            <person name="Gao J."/>
            <person name="Mao Z."/>
            <person name="Pires J.C."/>
            <person name="Luo M."/>
            <person name="Kudrna D."/>
            <person name="Wing R.A."/>
            <person name="Meyers B.C."/>
            <person name="Yi K."/>
            <person name="Kong H."/>
            <person name="Lavrijsen P."/>
            <person name="Sunseri F."/>
            <person name="Falavigna A."/>
            <person name="Ye Y."/>
            <person name="Leebens-Mack J.H."/>
            <person name="Chen G."/>
        </authorList>
    </citation>
    <scope>NUCLEOTIDE SEQUENCE [LARGE SCALE GENOMIC DNA]</scope>
    <source>
        <strain evidence="3">cv. DH0086</strain>
    </source>
</reference>
<keyword evidence="3" id="KW-1185">Reference proteome</keyword>